<evidence type="ECO:0000313" key="10">
    <source>
        <dbReference type="Proteomes" id="UP000245765"/>
    </source>
</evidence>
<protein>
    <submittedName>
        <fullName evidence="9">Branched-chain amino acid ABC transporter permease</fullName>
    </submittedName>
</protein>
<evidence type="ECO:0000256" key="2">
    <source>
        <dbReference type="ARBA" id="ARBA00010735"/>
    </source>
</evidence>
<gene>
    <name evidence="9" type="ORF">DFH01_06590</name>
</gene>
<reference evidence="10" key="1">
    <citation type="submission" date="2018-05" db="EMBL/GenBank/DDBJ databases">
        <authorList>
            <person name="Du Z."/>
            <person name="Wang X."/>
        </authorList>
    </citation>
    <scope>NUCLEOTIDE SEQUENCE [LARGE SCALE GENOMIC DNA]</scope>
    <source>
        <strain evidence="10">CQN31</strain>
    </source>
</reference>
<sequence>MSPFRIGLTEALGAPALAMGATFLAFGAAVAEVGLTLSWALLCTATVYGMAGQLVLLGLAAGPGGAVLPAVVAATAANARFLPMSVAIAPLLGRGWKRALALPFIAITPWAPAMRRLPGLPEPDRLAWFLGFALASWTAALAATAAGHLLAPHLPPFLRAALLFTNPLYFGLLLAADLARPGVRPAVIGGIVAAPLALWLGPAWGLLAAGLAGGTAAFLWQRRGKGSRR</sequence>
<evidence type="ECO:0000256" key="6">
    <source>
        <dbReference type="ARBA" id="ARBA00022989"/>
    </source>
</evidence>
<evidence type="ECO:0000256" key="1">
    <source>
        <dbReference type="ARBA" id="ARBA00004651"/>
    </source>
</evidence>
<keyword evidence="3" id="KW-0813">Transport</keyword>
<comment type="subcellular location">
    <subcellularLocation>
        <location evidence="1">Cell membrane</location>
        <topology evidence="1">Multi-pass membrane protein</topology>
    </subcellularLocation>
</comment>
<feature type="transmembrane region" description="Helical" evidence="8">
    <location>
        <begin position="157"/>
        <end position="176"/>
    </location>
</feature>
<evidence type="ECO:0000256" key="3">
    <source>
        <dbReference type="ARBA" id="ARBA00022448"/>
    </source>
</evidence>
<dbReference type="Pfam" id="PF03591">
    <property type="entry name" value="AzlC"/>
    <property type="match status" value="1"/>
</dbReference>
<organism evidence="9 10">
    <name type="scientific">Falsiroseomonas bella</name>
    <dbReference type="NCBI Taxonomy" id="2184016"/>
    <lineage>
        <taxon>Bacteria</taxon>
        <taxon>Pseudomonadati</taxon>
        <taxon>Pseudomonadota</taxon>
        <taxon>Alphaproteobacteria</taxon>
        <taxon>Acetobacterales</taxon>
        <taxon>Roseomonadaceae</taxon>
        <taxon>Falsiroseomonas</taxon>
    </lineage>
</organism>
<accession>A0A317FLS5</accession>
<name>A0A317FLS5_9PROT</name>
<dbReference type="GO" id="GO:1903785">
    <property type="term" value="P:L-valine transmembrane transport"/>
    <property type="evidence" value="ECO:0007669"/>
    <property type="project" value="TreeGrafter"/>
</dbReference>
<dbReference type="EMBL" id="QGNA01000001">
    <property type="protein sequence ID" value="PWS38909.1"/>
    <property type="molecule type" value="Genomic_DNA"/>
</dbReference>
<evidence type="ECO:0000256" key="8">
    <source>
        <dbReference type="SAM" id="Phobius"/>
    </source>
</evidence>
<keyword evidence="7 8" id="KW-0472">Membrane</keyword>
<feature type="transmembrane region" description="Helical" evidence="8">
    <location>
        <begin position="196"/>
        <end position="220"/>
    </location>
</feature>
<dbReference type="OrthoDB" id="7675159at2"/>
<dbReference type="PANTHER" id="PTHR34979">
    <property type="entry name" value="INNER MEMBRANE PROTEIN YGAZ"/>
    <property type="match status" value="1"/>
</dbReference>
<comment type="caution">
    <text evidence="9">The sequence shown here is derived from an EMBL/GenBank/DDBJ whole genome shotgun (WGS) entry which is preliminary data.</text>
</comment>
<keyword evidence="6 8" id="KW-1133">Transmembrane helix</keyword>
<proteinExistence type="inferred from homology"/>
<dbReference type="GO" id="GO:0005886">
    <property type="term" value="C:plasma membrane"/>
    <property type="evidence" value="ECO:0007669"/>
    <property type="project" value="UniProtKB-SubCell"/>
</dbReference>
<evidence type="ECO:0000313" key="9">
    <source>
        <dbReference type="EMBL" id="PWS38909.1"/>
    </source>
</evidence>
<keyword evidence="10" id="KW-1185">Reference proteome</keyword>
<keyword evidence="5 8" id="KW-0812">Transmembrane</keyword>
<dbReference type="InterPro" id="IPR011606">
    <property type="entry name" value="Brnchd-chn_aa_trnsp_permease"/>
</dbReference>
<evidence type="ECO:0000256" key="4">
    <source>
        <dbReference type="ARBA" id="ARBA00022475"/>
    </source>
</evidence>
<dbReference type="PANTHER" id="PTHR34979:SF1">
    <property type="entry name" value="INNER MEMBRANE PROTEIN YGAZ"/>
    <property type="match status" value="1"/>
</dbReference>
<feature type="transmembrane region" description="Helical" evidence="8">
    <location>
        <begin position="12"/>
        <end position="31"/>
    </location>
</feature>
<evidence type="ECO:0000256" key="5">
    <source>
        <dbReference type="ARBA" id="ARBA00022692"/>
    </source>
</evidence>
<dbReference type="Proteomes" id="UP000245765">
    <property type="component" value="Unassembled WGS sequence"/>
</dbReference>
<feature type="transmembrane region" description="Helical" evidence="8">
    <location>
        <begin position="127"/>
        <end position="150"/>
    </location>
</feature>
<dbReference type="RefSeq" id="WP_109869530.1">
    <property type="nucleotide sequence ID" value="NZ_QGNA01000001.1"/>
</dbReference>
<comment type="similarity">
    <text evidence="2">Belongs to the AzlC family.</text>
</comment>
<evidence type="ECO:0000256" key="7">
    <source>
        <dbReference type="ARBA" id="ARBA00023136"/>
    </source>
</evidence>
<dbReference type="AlphaFoldDB" id="A0A317FLS5"/>
<keyword evidence="4" id="KW-1003">Cell membrane</keyword>